<dbReference type="Gene3D" id="3.40.50.300">
    <property type="entry name" value="P-loop containing nucleotide triphosphate hydrolases"/>
    <property type="match status" value="1"/>
</dbReference>
<dbReference type="AlphaFoldDB" id="A0AA39V5U8"/>
<dbReference type="Proteomes" id="UP001166286">
    <property type="component" value="Unassembled WGS sequence"/>
</dbReference>
<dbReference type="SUPFAM" id="SSF52540">
    <property type="entry name" value="P-loop containing nucleoside triphosphate hydrolases"/>
    <property type="match status" value="1"/>
</dbReference>
<dbReference type="GO" id="GO:0005657">
    <property type="term" value="C:replication fork"/>
    <property type="evidence" value="ECO:0007669"/>
    <property type="project" value="InterPro"/>
</dbReference>
<organism evidence="1 2">
    <name type="scientific">Cladonia borealis</name>
    <dbReference type="NCBI Taxonomy" id="184061"/>
    <lineage>
        <taxon>Eukaryota</taxon>
        <taxon>Fungi</taxon>
        <taxon>Dikarya</taxon>
        <taxon>Ascomycota</taxon>
        <taxon>Pezizomycotina</taxon>
        <taxon>Lecanoromycetes</taxon>
        <taxon>OSLEUM clade</taxon>
        <taxon>Lecanoromycetidae</taxon>
        <taxon>Lecanorales</taxon>
        <taxon>Lecanorineae</taxon>
        <taxon>Cladoniaceae</taxon>
        <taxon>Cladonia</taxon>
    </lineage>
</organism>
<keyword evidence="2" id="KW-1185">Reference proteome</keyword>
<dbReference type="GO" id="GO:0000724">
    <property type="term" value="P:double-strand break repair via homologous recombination"/>
    <property type="evidence" value="ECO:0007669"/>
    <property type="project" value="InterPro"/>
</dbReference>
<comment type="caution">
    <text evidence="1">The sequence shown here is derived from an EMBL/GenBank/DDBJ whole genome shotgun (WGS) entry which is preliminary data.</text>
</comment>
<dbReference type="GO" id="GO:0033063">
    <property type="term" value="C:Rad51B-Rad51C-Rad51D-XRCC2 complex"/>
    <property type="evidence" value="ECO:0007669"/>
    <property type="project" value="InterPro"/>
</dbReference>
<name>A0AA39V5U8_9LECA</name>
<protein>
    <recommendedName>
        <fullName evidence="3">RecA family profile 1 domain-containing protein</fullName>
    </recommendedName>
</protein>
<dbReference type="GO" id="GO:0000400">
    <property type="term" value="F:four-way junction DNA binding"/>
    <property type="evidence" value="ECO:0007669"/>
    <property type="project" value="TreeGrafter"/>
</dbReference>
<dbReference type="GO" id="GO:0042148">
    <property type="term" value="P:DNA strand invasion"/>
    <property type="evidence" value="ECO:0007669"/>
    <property type="project" value="TreeGrafter"/>
</dbReference>
<dbReference type="InterPro" id="IPR027417">
    <property type="entry name" value="P-loop_NTPase"/>
</dbReference>
<evidence type="ECO:0000313" key="2">
    <source>
        <dbReference type="Proteomes" id="UP001166286"/>
    </source>
</evidence>
<reference evidence="1" key="1">
    <citation type="submission" date="2023-03" db="EMBL/GenBank/DDBJ databases">
        <title>Complete genome of Cladonia borealis.</title>
        <authorList>
            <person name="Park H."/>
        </authorList>
    </citation>
    <scope>NUCLEOTIDE SEQUENCE</scope>
    <source>
        <strain evidence="1">ANT050790</strain>
    </source>
</reference>
<gene>
    <name evidence="1" type="ORF">JMJ35_000517</name>
</gene>
<sequence length="388" mass="43648">MSAETLGAEMLREVKEEGLDDFLRSLQDLEVQSESRLGLSALDKILDVFQNPPITRQQQQYRTQWSTELQEPQQVSPLAKDKPPLVIEITGATACSGKTQLLYHLISISLLPVQYRDIADFGKGYAVVLLDLSSRFSILRLYNVMYDRISSICSTNSFTLPHADLSSLISDSLMHLHVFRPQEASSLQATLDSIPSYLLNQHPLHVSANRPLGLMGINDLSAFLWQDRLDGDEESHLSTTTSKEKANNNLLLQRYRSLVSSLRQIQQVFSCTILATNWGLAPTTSVANRRSLRPHLPSVWNNFCTVKLIIERNRVPKFGPGISAEEAANERQQRWGAVEQSGFSGRINWWGSENWRDEVREGLGSLKRGGSFQFMVTNMGIIVNDSED</sequence>
<dbReference type="CDD" id="cd19490">
    <property type="entry name" value="XRCC2"/>
    <property type="match status" value="1"/>
</dbReference>
<accession>A0AA39V5U8</accession>
<evidence type="ECO:0000313" key="1">
    <source>
        <dbReference type="EMBL" id="KAK0517362.1"/>
    </source>
</evidence>
<dbReference type="GO" id="GO:0005815">
    <property type="term" value="C:microtubule organizing center"/>
    <property type="evidence" value="ECO:0007669"/>
    <property type="project" value="TreeGrafter"/>
</dbReference>
<evidence type="ECO:0008006" key="3">
    <source>
        <dbReference type="Google" id="ProtNLM"/>
    </source>
</evidence>
<dbReference type="PANTHER" id="PTHR46644:SF2">
    <property type="entry name" value="DNA REPAIR PROTEIN XRCC2"/>
    <property type="match status" value="1"/>
</dbReference>
<proteinExistence type="predicted"/>
<dbReference type="PANTHER" id="PTHR46644">
    <property type="entry name" value="DNA REPAIR PROTEIN XRCC2"/>
    <property type="match status" value="1"/>
</dbReference>
<dbReference type="InterPro" id="IPR030547">
    <property type="entry name" value="XRCC2"/>
</dbReference>
<dbReference type="EMBL" id="JAFEKC020000001">
    <property type="protein sequence ID" value="KAK0517362.1"/>
    <property type="molecule type" value="Genomic_DNA"/>
</dbReference>